<gene>
    <name evidence="1" type="ORF">BON30_39260</name>
</gene>
<dbReference type="EMBL" id="MPIN01000015">
    <property type="protein sequence ID" value="OJH35113.1"/>
    <property type="molecule type" value="Genomic_DNA"/>
</dbReference>
<dbReference type="OrthoDB" id="5378807at2"/>
<comment type="caution">
    <text evidence="1">The sequence shown here is derived from an EMBL/GenBank/DDBJ whole genome shotgun (WGS) entry which is preliminary data.</text>
</comment>
<dbReference type="InterPro" id="IPR010994">
    <property type="entry name" value="RuvA_2-like"/>
</dbReference>
<accession>A0A1L9AYY1</accession>
<dbReference type="STRING" id="83449.BON30_39260"/>
<reference evidence="1 2" key="2">
    <citation type="submission" date="2016-12" db="EMBL/GenBank/DDBJ databases">
        <title>Draft Genome Sequence of Cystobacter ferrugineus Strain Cbfe23.</title>
        <authorList>
            <person name="Akbar S."/>
            <person name="Dowd S.E."/>
            <person name="Stevens D.C."/>
        </authorList>
    </citation>
    <scope>NUCLEOTIDE SEQUENCE [LARGE SCALE GENOMIC DNA]</scope>
    <source>
        <strain evidence="1 2">Cbfe23</strain>
    </source>
</reference>
<dbReference type="AlphaFoldDB" id="A0A1L9AYY1"/>
<name>A0A1L9AYY1_9BACT</name>
<dbReference type="SUPFAM" id="SSF47781">
    <property type="entry name" value="RuvA domain 2-like"/>
    <property type="match status" value="1"/>
</dbReference>
<proteinExistence type="predicted"/>
<dbReference type="Proteomes" id="UP000182229">
    <property type="component" value="Unassembled WGS sequence"/>
</dbReference>
<protein>
    <submittedName>
        <fullName evidence="1">Uncharacterized protein</fullName>
    </submittedName>
</protein>
<sequence>MSSLVSFVQSAVRVRRVRFLLLVTTCCSLLPQRSSAETYVDARPIEDEAALRVLNEEGSLADEDFEALRELLRTGVDLRTASREVLFTLPGLTWAQVDALLAYREQGGGAMEGAALVEAGLLTPAQLRQLRAFLVEPERGAREVSGRVRLMGAYGAADALVPPLLLLGRVDGPWGLRAGGGVSLTRRHLEGVRYDSKRRALVAELPSVGMRLPKLYARWEGAHASVLVGTYRLGFGQRLTLDTTGRPAPDGFVPDEDFVPPGASERRCVLTGPGVCEAEEFRGRVTPDFGWTEGFRGAVGRVEGRVEDVTLSFTGFGSYQSRGLSQYELFEPKTCPPTKDARACKAPDVLVSLPGTKTSGTARFVSRTLPEAFQELAGGGHASVGFSPRARVGVTGWGAWPRWAVTGLSPDFREQARYPGGGAYGALGVDAAWGTGPVNLFIEGARSFSGPLGAGGVGAIQRTVLGERSRELEVSLRYYGRDFDNPYSRALSSPDEWRGLRASNEMGARLRYLFATADDAWRLVGQWDVWTRPPGGSTPAPVHHGGSVRVDFLGVPELRPSVWVEHQNKDLGRNGPGLCFEGDEGTSPDGEPIPCAGERSRIAGRVRFAPVEEWALAVQYQHTWVGSPQRPEGVRQDGRALVDLLVRPLSSLRLHGRVSWQDEELAEATRLSQSLRTSLEVAWALLSGWSTRARYEVVLDLKAPVGAATPPEPPWHVVRLDMEGRF</sequence>
<reference evidence="2" key="1">
    <citation type="submission" date="2016-11" db="EMBL/GenBank/DDBJ databases">
        <authorList>
            <person name="Shukria A."/>
            <person name="Stevens D.C."/>
        </authorList>
    </citation>
    <scope>NUCLEOTIDE SEQUENCE [LARGE SCALE GENOMIC DNA]</scope>
    <source>
        <strain evidence="2">Cbfe23</strain>
    </source>
</reference>
<evidence type="ECO:0000313" key="2">
    <source>
        <dbReference type="Proteomes" id="UP000182229"/>
    </source>
</evidence>
<dbReference type="RefSeq" id="WP_071903691.1">
    <property type="nucleotide sequence ID" value="NZ_MPIN01000015.1"/>
</dbReference>
<evidence type="ECO:0000313" key="1">
    <source>
        <dbReference type="EMBL" id="OJH35113.1"/>
    </source>
</evidence>
<keyword evidence="2" id="KW-1185">Reference proteome</keyword>
<organism evidence="1 2">
    <name type="scientific">Cystobacter ferrugineus</name>
    <dbReference type="NCBI Taxonomy" id="83449"/>
    <lineage>
        <taxon>Bacteria</taxon>
        <taxon>Pseudomonadati</taxon>
        <taxon>Myxococcota</taxon>
        <taxon>Myxococcia</taxon>
        <taxon>Myxococcales</taxon>
        <taxon>Cystobacterineae</taxon>
        <taxon>Archangiaceae</taxon>
        <taxon>Cystobacter</taxon>
    </lineage>
</organism>